<sequence length="566" mass="59768">MTNPKTGGQIVVDMLVSLGVRHVFGVVGGQTLAITDAIIDTPGIEFVHTRHENAAAVMMDAYGRLTGEPAACISTTGPGATNLLTGVGGAFRDSSPGFVLTCNNNGENIHKDDAQNADHVELFKPLVKYSRLVAHASSIKQAMEESYVNAMAGNPGPVHLDFARDTIEGTVAEPPAIPEVHPAREWVSQRPAPNAVGLATAVERLVAAERPVIWLGNGGNRGNASDAVLKLAEALNIPVVTTFNGIGAVPTTHPLVFGAVSRMGTTISTRVLGDADLVLALGNSLNAVSTTRWRRDLPEVVQVDIDPAMIGRYYGEVTAGIISDIASFTEATLQAIGNRAANEREKRSAWISELQEANRVWWESSAITPGDHVAPLSPADIVRGLREVSPDDTLLIPDAGNPGVWSFLWQIIEPNSYIKPVGFGNMGFALPSAIASATIDPGRPVLALIGDGSLGMSAGELETLARVGGPVCIVVLNDSSYGNIRQEQELHFDGRTIGVDFGSVDFGLVARGMGVDGETAPDLDTLVRRVGEVLRGSSPALIDVPLDRSANAWTYPAFMPYEASGQ</sequence>
<dbReference type="RefSeq" id="WP_098406442.1">
    <property type="nucleotide sequence ID" value="NZ_PDJE01000001.1"/>
</dbReference>
<dbReference type="AlphaFoldDB" id="A0A2A9DVI1"/>
<dbReference type="GO" id="GO:0009099">
    <property type="term" value="P:L-valine biosynthetic process"/>
    <property type="evidence" value="ECO:0007669"/>
    <property type="project" value="TreeGrafter"/>
</dbReference>
<dbReference type="InterPro" id="IPR000399">
    <property type="entry name" value="TPP-bd_CS"/>
</dbReference>
<dbReference type="Proteomes" id="UP000221369">
    <property type="component" value="Unassembled WGS sequence"/>
</dbReference>
<dbReference type="InterPro" id="IPR011766">
    <property type="entry name" value="TPP_enzyme_TPP-bd"/>
</dbReference>
<dbReference type="PANTHER" id="PTHR18968:SF13">
    <property type="entry name" value="ACETOLACTATE SYNTHASE CATALYTIC SUBUNIT, MITOCHONDRIAL"/>
    <property type="match status" value="1"/>
</dbReference>
<dbReference type="Pfam" id="PF02775">
    <property type="entry name" value="TPP_enzyme_C"/>
    <property type="match status" value="1"/>
</dbReference>
<dbReference type="GO" id="GO:0050660">
    <property type="term" value="F:flavin adenine dinucleotide binding"/>
    <property type="evidence" value="ECO:0007669"/>
    <property type="project" value="TreeGrafter"/>
</dbReference>
<feature type="domain" description="Thiamine pyrophosphate enzyme TPP-binding" evidence="6">
    <location>
        <begin position="398"/>
        <end position="544"/>
    </location>
</feature>
<dbReference type="PROSITE" id="PS00187">
    <property type="entry name" value="TPP_ENZYMES"/>
    <property type="match status" value="1"/>
</dbReference>
<dbReference type="InterPro" id="IPR012000">
    <property type="entry name" value="Thiamin_PyroP_enz_cen_dom"/>
</dbReference>
<dbReference type="GO" id="GO:0005948">
    <property type="term" value="C:acetolactate synthase complex"/>
    <property type="evidence" value="ECO:0007669"/>
    <property type="project" value="TreeGrafter"/>
</dbReference>
<dbReference type="GO" id="GO:0003984">
    <property type="term" value="F:acetolactate synthase activity"/>
    <property type="evidence" value="ECO:0007669"/>
    <property type="project" value="TreeGrafter"/>
</dbReference>
<comment type="caution">
    <text evidence="8">The sequence shown here is derived from an EMBL/GenBank/DDBJ whole genome shotgun (WGS) entry which is preliminary data.</text>
</comment>
<dbReference type="PANTHER" id="PTHR18968">
    <property type="entry name" value="THIAMINE PYROPHOSPHATE ENZYMES"/>
    <property type="match status" value="1"/>
</dbReference>
<dbReference type="GO" id="GO:0009097">
    <property type="term" value="P:isoleucine biosynthetic process"/>
    <property type="evidence" value="ECO:0007669"/>
    <property type="project" value="TreeGrafter"/>
</dbReference>
<comment type="cofactor">
    <cofactor evidence="1">
        <name>thiamine diphosphate</name>
        <dbReference type="ChEBI" id="CHEBI:58937"/>
    </cofactor>
</comment>
<feature type="domain" description="Thiamine pyrophosphate enzyme central" evidence="5">
    <location>
        <begin position="199"/>
        <end position="330"/>
    </location>
</feature>
<evidence type="ECO:0000259" key="5">
    <source>
        <dbReference type="Pfam" id="PF00205"/>
    </source>
</evidence>
<proteinExistence type="inferred from homology"/>
<accession>A0A2A9DVI1</accession>
<dbReference type="CDD" id="cd00568">
    <property type="entry name" value="TPP_enzymes"/>
    <property type="match status" value="1"/>
</dbReference>
<dbReference type="InterPro" id="IPR029035">
    <property type="entry name" value="DHS-like_NAD/FAD-binding_dom"/>
</dbReference>
<dbReference type="GO" id="GO:0030976">
    <property type="term" value="F:thiamine pyrophosphate binding"/>
    <property type="evidence" value="ECO:0007669"/>
    <property type="project" value="InterPro"/>
</dbReference>
<dbReference type="Gene3D" id="3.40.50.970">
    <property type="match status" value="2"/>
</dbReference>
<dbReference type="EMBL" id="PDJE01000001">
    <property type="protein sequence ID" value="PFG29919.1"/>
    <property type="molecule type" value="Genomic_DNA"/>
</dbReference>
<comment type="similarity">
    <text evidence="2 4">Belongs to the TPP enzyme family.</text>
</comment>
<feature type="domain" description="Thiamine pyrophosphate enzyme N-terminal TPP-binding" evidence="7">
    <location>
        <begin position="6"/>
        <end position="121"/>
    </location>
</feature>
<evidence type="ECO:0000256" key="1">
    <source>
        <dbReference type="ARBA" id="ARBA00001964"/>
    </source>
</evidence>
<name>A0A2A9DVI1_9MICO</name>
<dbReference type="GO" id="GO:0000287">
    <property type="term" value="F:magnesium ion binding"/>
    <property type="evidence" value="ECO:0007669"/>
    <property type="project" value="InterPro"/>
</dbReference>
<dbReference type="InterPro" id="IPR012001">
    <property type="entry name" value="Thiamin_PyroP_enz_TPP-bd_dom"/>
</dbReference>
<evidence type="ECO:0000256" key="4">
    <source>
        <dbReference type="RuleBase" id="RU362132"/>
    </source>
</evidence>
<evidence type="ECO:0000313" key="8">
    <source>
        <dbReference type="EMBL" id="PFG29919.1"/>
    </source>
</evidence>
<dbReference type="Gene3D" id="3.40.50.1220">
    <property type="entry name" value="TPP-binding domain"/>
    <property type="match status" value="1"/>
</dbReference>
<dbReference type="CDD" id="cd07035">
    <property type="entry name" value="TPP_PYR_POX_like"/>
    <property type="match status" value="1"/>
</dbReference>
<dbReference type="SUPFAM" id="SSF52518">
    <property type="entry name" value="Thiamin diphosphate-binding fold (THDP-binding)"/>
    <property type="match status" value="2"/>
</dbReference>
<keyword evidence="9" id="KW-1185">Reference proteome</keyword>
<dbReference type="Pfam" id="PF02776">
    <property type="entry name" value="TPP_enzyme_N"/>
    <property type="match status" value="1"/>
</dbReference>
<dbReference type="InterPro" id="IPR029061">
    <property type="entry name" value="THDP-binding"/>
</dbReference>
<dbReference type="SUPFAM" id="SSF52467">
    <property type="entry name" value="DHS-like NAD/FAD-binding domain"/>
    <property type="match status" value="1"/>
</dbReference>
<evidence type="ECO:0000259" key="7">
    <source>
        <dbReference type="Pfam" id="PF02776"/>
    </source>
</evidence>
<dbReference type="FunFam" id="3.40.50.970:FF:000007">
    <property type="entry name" value="Acetolactate synthase"/>
    <property type="match status" value="1"/>
</dbReference>
<gene>
    <name evidence="8" type="ORF">ATJ78_0838</name>
</gene>
<evidence type="ECO:0000256" key="2">
    <source>
        <dbReference type="ARBA" id="ARBA00007812"/>
    </source>
</evidence>
<dbReference type="Pfam" id="PF00205">
    <property type="entry name" value="TPP_enzyme_M"/>
    <property type="match status" value="1"/>
</dbReference>
<keyword evidence="3 4" id="KW-0786">Thiamine pyrophosphate</keyword>
<protein>
    <submittedName>
        <fullName evidence="8">Acetolactate synthase large subunit</fullName>
    </submittedName>
</protein>
<evidence type="ECO:0000256" key="3">
    <source>
        <dbReference type="ARBA" id="ARBA00023052"/>
    </source>
</evidence>
<reference evidence="8 9" key="1">
    <citation type="submission" date="2017-10" db="EMBL/GenBank/DDBJ databases">
        <title>Sequencing the genomes of 1000 actinobacteria strains.</title>
        <authorList>
            <person name="Klenk H.-P."/>
        </authorList>
    </citation>
    <scope>NUCLEOTIDE SEQUENCE [LARGE SCALE GENOMIC DNA]</scope>
    <source>
        <strain evidence="8 9">DSM 21798</strain>
    </source>
</reference>
<evidence type="ECO:0000259" key="6">
    <source>
        <dbReference type="Pfam" id="PF02775"/>
    </source>
</evidence>
<evidence type="ECO:0000313" key="9">
    <source>
        <dbReference type="Proteomes" id="UP000221369"/>
    </source>
</evidence>
<organism evidence="8 9">
    <name type="scientific">Paramicrobacterium agarici</name>
    <dbReference type="NCBI Taxonomy" id="630514"/>
    <lineage>
        <taxon>Bacteria</taxon>
        <taxon>Bacillati</taxon>
        <taxon>Actinomycetota</taxon>
        <taxon>Actinomycetes</taxon>
        <taxon>Micrococcales</taxon>
        <taxon>Microbacteriaceae</taxon>
        <taxon>Paramicrobacterium</taxon>
    </lineage>
</organism>
<dbReference type="InterPro" id="IPR045229">
    <property type="entry name" value="TPP_enz"/>
</dbReference>